<evidence type="ECO:0000313" key="2">
    <source>
        <dbReference type="Proteomes" id="UP000199323"/>
    </source>
</evidence>
<reference evidence="1 2" key="1">
    <citation type="submission" date="2016-10" db="EMBL/GenBank/DDBJ databases">
        <authorList>
            <person name="de Groot N.N."/>
        </authorList>
    </citation>
    <scope>NUCLEOTIDE SEQUENCE [LARGE SCALE GENOMIC DNA]</scope>
    <source>
        <strain evidence="1 2">CGMCC 4.3510</strain>
    </source>
</reference>
<sequence>MVPEACVISGFGQVRGTRYRMVRVRLTVIALVGQSRAGRRE</sequence>
<evidence type="ECO:0000313" key="1">
    <source>
        <dbReference type="EMBL" id="SFE34323.1"/>
    </source>
</evidence>
<protein>
    <submittedName>
        <fullName evidence="1">Uncharacterized protein</fullName>
    </submittedName>
</protein>
<gene>
    <name evidence="1" type="ORF">SAMN05216251_102553</name>
</gene>
<name>A0A1I1ZUP2_9ACTN</name>
<accession>A0A1I1ZUP2</accession>
<keyword evidence="2" id="KW-1185">Reference proteome</keyword>
<dbReference type="Proteomes" id="UP000199323">
    <property type="component" value="Unassembled WGS sequence"/>
</dbReference>
<organism evidence="1 2">
    <name type="scientific">Actinacidiphila alni</name>
    <dbReference type="NCBI Taxonomy" id="380248"/>
    <lineage>
        <taxon>Bacteria</taxon>
        <taxon>Bacillati</taxon>
        <taxon>Actinomycetota</taxon>
        <taxon>Actinomycetes</taxon>
        <taxon>Kitasatosporales</taxon>
        <taxon>Streptomycetaceae</taxon>
        <taxon>Actinacidiphila</taxon>
    </lineage>
</organism>
<proteinExistence type="predicted"/>
<dbReference type="EMBL" id="FONG01000002">
    <property type="protein sequence ID" value="SFE34323.1"/>
    <property type="molecule type" value="Genomic_DNA"/>
</dbReference>
<dbReference type="AlphaFoldDB" id="A0A1I1ZUP2"/>